<protein>
    <submittedName>
        <fullName evidence="2">Uncharacterized protein</fullName>
    </submittedName>
</protein>
<organism evidence="2 3">
    <name type="scientific">Macrolepiota fuliginosa MF-IS2</name>
    <dbReference type="NCBI Taxonomy" id="1400762"/>
    <lineage>
        <taxon>Eukaryota</taxon>
        <taxon>Fungi</taxon>
        <taxon>Dikarya</taxon>
        <taxon>Basidiomycota</taxon>
        <taxon>Agaricomycotina</taxon>
        <taxon>Agaricomycetes</taxon>
        <taxon>Agaricomycetidae</taxon>
        <taxon>Agaricales</taxon>
        <taxon>Agaricineae</taxon>
        <taxon>Agaricaceae</taxon>
        <taxon>Macrolepiota</taxon>
    </lineage>
</organism>
<comment type="caution">
    <text evidence="2">The sequence shown here is derived from an EMBL/GenBank/DDBJ whole genome shotgun (WGS) entry which is preliminary data.</text>
</comment>
<dbReference type="Proteomes" id="UP000807342">
    <property type="component" value="Unassembled WGS sequence"/>
</dbReference>
<reference evidence="2" key="1">
    <citation type="submission" date="2020-11" db="EMBL/GenBank/DDBJ databases">
        <authorList>
            <consortium name="DOE Joint Genome Institute"/>
            <person name="Ahrendt S."/>
            <person name="Riley R."/>
            <person name="Andreopoulos W."/>
            <person name="Labutti K."/>
            <person name="Pangilinan J."/>
            <person name="Ruiz-Duenas F.J."/>
            <person name="Barrasa J.M."/>
            <person name="Sanchez-Garcia M."/>
            <person name="Camarero S."/>
            <person name="Miyauchi S."/>
            <person name="Serrano A."/>
            <person name="Linde D."/>
            <person name="Babiker R."/>
            <person name="Drula E."/>
            <person name="Ayuso-Fernandez I."/>
            <person name="Pacheco R."/>
            <person name="Padilla G."/>
            <person name="Ferreira P."/>
            <person name="Barriuso J."/>
            <person name="Kellner H."/>
            <person name="Castanera R."/>
            <person name="Alfaro M."/>
            <person name="Ramirez L."/>
            <person name="Pisabarro A.G."/>
            <person name="Kuo A."/>
            <person name="Tritt A."/>
            <person name="Lipzen A."/>
            <person name="He G."/>
            <person name="Yan M."/>
            <person name="Ng V."/>
            <person name="Cullen D."/>
            <person name="Martin F."/>
            <person name="Rosso M.-N."/>
            <person name="Henrissat B."/>
            <person name="Hibbett D."/>
            <person name="Martinez A.T."/>
            <person name="Grigoriev I.V."/>
        </authorList>
    </citation>
    <scope>NUCLEOTIDE SEQUENCE</scope>
    <source>
        <strain evidence="2">MF-IS2</strain>
    </source>
</reference>
<feature type="non-terminal residue" evidence="2">
    <location>
        <position position="376"/>
    </location>
</feature>
<keyword evidence="3" id="KW-1185">Reference proteome</keyword>
<dbReference type="EMBL" id="MU151058">
    <property type="protein sequence ID" value="KAF9453788.1"/>
    <property type="molecule type" value="Genomic_DNA"/>
</dbReference>
<feature type="region of interest" description="Disordered" evidence="1">
    <location>
        <begin position="216"/>
        <end position="312"/>
    </location>
</feature>
<evidence type="ECO:0000313" key="3">
    <source>
        <dbReference type="Proteomes" id="UP000807342"/>
    </source>
</evidence>
<evidence type="ECO:0000313" key="2">
    <source>
        <dbReference type="EMBL" id="KAF9453788.1"/>
    </source>
</evidence>
<feature type="compositionally biased region" description="Low complexity" evidence="1">
    <location>
        <begin position="298"/>
        <end position="311"/>
    </location>
</feature>
<sequence>IEIGTGDVVALLQYICPPSALQPIPAHLLSRPLLQRHHFLAISPDDPAAYLTWPSDHPDTALALLECVNPDNLESTHPDVRYAADPEAVYAHVRITPTIILPSSHPHSDTCLRLIFLWDQLSRSWRYHNSAPGSFSKDSHSDLSHAMTLFHSPDDFLQERSYTFTVDNFDGNNDDDAYWNAYSIAGDIPPPSHRPIKPTPGTDAEDAYWAQYSTVQGSADSTVPSPRPVDRQHQPQNPESEADQRIFVPSSELNPDLPRKEIYNPLAPPSPSSLSRKLAALPTRPDSPPLQEEDDDPSSASASATSQSPQSLHADFTQEPFVVSHSAADVAVDANAAGNAAADEALKSAIRGLFRLWRAGARSQQDFLALVHQATD</sequence>
<gene>
    <name evidence="2" type="ORF">P691DRAFT_630850</name>
</gene>
<dbReference type="AlphaFoldDB" id="A0A9P6CA56"/>
<evidence type="ECO:0000256" key="1">
    <source>
        <dbReference type="SAM" id="MobiDB-lite"/>
    </source>
</evidence>
<dbReference type="OrthoDB" id="2270193at2759"/>
<proteinExistence type="predicted"/>
<name>A0A9P6CA56_9AGAR</name>
<feature type="non-terminal residue" evidence="2">
    <location>
        <position position="1"/>
    </location>
</feature>
<feature type="compositionally biased region" description="Low complexity" evidence="1">
    <location>
        <begin position="272"/>
        <end position="282"/>
    </location>
</feature>
<accession>A0A9P6CA56</accession>